<evidence type="ECO:0000313" key="1">
    <source>
        <dbReference type="EMBL" id="MBM7549734.1"/>
    </source>
</evidence>
<comment type="caution">
    <text evidence="1">The sequence shown here is derived from an EMBL/GenBank/DDBJ whole genome shotgun (WGS) entry which is preliminary data.</text>
</comment>
<accession>A0ABS2MI89</accession>
<protein>
    <submittedName>
        <fullName evidence="1">Alcohol dehydrogenase YqhD (Iron-dependent ADH family)</fullName>
    </submittedName>
</protein>
<evidence type="ECO:0000313" key="2">
    <source>
        <dbReference type="Proteomes" id="UP000720595"/>
    </source>
</evidence>
<name>A0ABS2MI89_9FIRM</name>
<keyword evidence="2" id="KW-1185">Reference proteome</keyword>
<sequence>MIKISIEKVKSYFKVFGLEDRIIDFDTSSANVELAAAALNC</sequence>
<gene>
    <name evidence="1" type="ORF">JOD41_000456</name>
</gene>
<organism evidence="1 2">
    <name type="scientific">Peptoniphilus gorbachii</name>
    <dbReference type="NCBI Taxonomy" id="411567"/>
    <lineage>
        <taxon>Bacteria</taxon>
        <taxon>Bacillati</taxon>
        <taxon>Bacillota</taxon>
        <taxon>Tissierellia</taxon>
        <taxon>Tissierellales</taxon>
        <taxon>Peptoniphilaceae</taxon>
        <taxon>Peptoniphilus</taxon>
    </lineage>
</organism>
<dbReference type="EMBL" id="JAFBDH010000002">
    <property type="protein sequence ID" value="MBM7549734.1"/>
    <property type="molecule type" value="Genomic_DNA"/>
</dbReference>
<proteinExistence type="predicted"/>
<reference evidence="1 2" key="1">
    <citation type="submission" date="2021-01" db="EMBL/GenBank/DDBJ databases">
        <title>Genomic Encyclopedia of Type Strains, Phase IV (KMG-IV): sequencing the most valuable type-strain genomes for metagenomic binning, comparative biology and taxonomic classification.</title>
        <authorList>
            <person name="Goeker M."/>
        </authorList>
    </citation>
    <scope>NUCLEOTIDE SEQUENCE [LARGE SCALE GENOMIC DNA]</scope>
    <source>
        <strain evidence="1 2">DSM 21461</strain>
    </source>
</reference>
<dbReference type="Proteomes" id="UP000720595">
    <property type="component" value="Unassembled WGS sequence"/>
</dbReference>